<dbReference type="Pfam" id="PF12019">
    <property type="entry name" value="GspH"/>
    <property type="match status" value="1"/>
</dbReference>
<evidence type="ECO:0000256" key="5">
    <source>
        <dbReference type="ARBA" id="ARBA00022519"/>
    </source>
</evidence>
<dbReference type="GO" id="GO:0005886">
    <property type="term" value="C:plasma membrane"/>
    <property type="evidence" value="ECO:0007669"/>
    <property type="project" value="UniProtKB-SubCell"/>
</dbReference>
<proteinExistence type="inferred from homology"/>
<dbReference type="OrthoDB" id="5624462at2"/>
<comment type="caution">
    <text evidence="12">The sequence shown here is derived from an EMBL/GenBank/DDBJ whole genome shotgun (WGS) entry which is preliminary data.</text>
</comment>
<accession>A0A081N991</accession>
<keyword evidence="13" id="KW-1185">Reference proteome</keyword>
<dbReference type="STRING" id="1137799.GZ78_24330"/>
<dbReference type="Gene3D" id="3.55.40.10">
    <property type="entry name" value="minor pseudopilin epsh domain"/>
    <property type="match status" value="1"/>
</dbReference>
<name>A0A081N991_9GAMM</name>
<dbReference type="eggNOG" id="COG4970">
    <property type="taxonomic scope" value="Bacteria"/>
</dbReference>
<evidence type="ECO:0000259" key="11">
    <source>
        <dbReference type="Pfam" id="PF12019"/>
    </source>
</evidence>
<keyword evidence="8" id="KW-0472">Membrane</keyword>
<keyword evidence="5" id="KW-0997">Cell inner membrane</keyword>
<evidence type="ECO:0000313" key="12">
    <source>
        <dbReference type="EMBL" id="KEQ15014.1"/>
    </source>
</evidence>
<dbReference type="GO" id="GO:0015627">
    <property type="term" value="C:type II protein secretion system complex"/>
    <property type="evidence" value="ECO:0007669"/>
    <property type="project" value="InterPro"/>
</dbReference>
<evidence type="ECO:0000256" key="9">
    <source>
        <dbReference type="ARBA" id="ARBA00025772"/>
    </source>
</evidence>
<reference evidence="12 13" key="1">
    <citation type="submission" date="2014-06" db="EMBL/GenBank/DDBJ databases">
        <title>Whole Genome Sequences of Three Symbiotic Endozoicomonas Bacteria.</title>
        <authorList>
            <person name="Neave M.J."/>
            <person name="Apprill A."/>
            <person name="Voolstra C.R."/>
        </authorList>
    </citation>
    <scope>NUCLEOTIDE SEQUENCE [LARGE SCALE GENOMIC DNA]</scope>
    <source>
        <strain evidence="12 13">DSM 25634</strain>
    </source>
</reference>
<dbReference type="InterPro" id="IPR022346">
    <property type="entry name" value="T2SS_GspH"/>
</dbReference>
<comment type="subcellular location">
    <subcellularLocation>
        <location evidence="1">Cell inner membrane</location>
        <topology evidence="1">Single-pass membrane protein</topology>
    </subcellularLocation>
</comment>
<gene>
    <name evidence="12" type="ORF">GZ78_24330</name>
</gene>
<evidence type="ECO:0000256" key="7">
    <source>
        <dbReference type="ARBA" id="ARBA00022989"/>
    </source>
</evidence>
<sequence length="179" mass="19321">MVFGPGQKRMSRAGMTLPEMLITLSVFAILIAIAAPSMKDMLADRRVAANTQTLFGSMLLARSEAIKRQSPVSICKSSNGSGCDNSLTNWNTGWLVFEDEDADGILEAGDQLIRVFDDADSLVSVQWNNGNTLGFNHHGQARQAGSFTLCEANSNGFEIRQIVLSMTGRARVSESGTCN</sequence>
<feature type="domain" description="General secretion pathway GspH" evidence="11">
    <location>
        <begin position="51"/>
        <end position="168"/>
    </location>
</feature>
<evidence type="ECO:0000256" key="4">
    <source>
        <dbReference type="ARBA" id="ARBA00022481"/>
    </source>
</evidence>
<evidence type="ECO:0000256" key="8">
    <source>
        <dbReference type="ARBA" id="ARBA00023136"/>
    </source>
</evidence>
<dbReference type="Pfam" id="PF07963">
    <property type="entry name" value="N_methyl"/>
    <property type="match status" value="1"/>
</dbReference>
<organism evidence="12 13">
    <name type="scientific">Endozoicomonas numazuensis</name>
    <dbReference type="NCBI Taxonomy" id="1137799"/>
    <lineage>
        <taxon>Bacteria</taxon>
        <taxon>Pseudomonadati</taxon>
        <taxon>Pseudomonadota</taxon>
        <taxon>Gammaproteobacteria</taxon>
        <taxon>Oceanospirillales</taxon>
        <taxon>Endozoicomonadaceae</taxon>
        <taxon>Endozoicomonas</taxon>
    </lineage>
</organism>
<evidence type="ECO:0000256" key="6">
    <source>
        <dbReference type="ARBA" id="ARBA00022692"/>
    </source>
</evidence>
<evidence type="ECO:0000256" key="2">
    <source>
        <dbReference type="ARBA" id="ARBA00021549"/>
    </source>
</evidence>
<dbReference type="SUPFAM" id="SSF54523">
    <property type="entry name" value="Pili subunits"/>
    <property type="match status" value="1"/>
</dbReference>
<keyword evidence="4" id="KW-0488">Methylation</keyword>
<keyword evidence="7" id="KW-1133">Transmembrane helix</keyword>
<dbReference type="InterPro" id="IPR012902">
    <property type="entry name" value="N_methyl_site"/>
</dbReference>
<protein>
    <recommendedName>
        <fullName evidence="2">Type II secretion system protein H</fullName>
    </recommendedName>
    <alternativeName>
        <fullName evidence="10">General secretion pathway protein H</fullName>
    </alternativeName>
</protein>
<evidence type="ECO:0000256" key="3">
    <source>
        <dbReference type="ARBA" id="ARBA00022475"/>
    </source>
</evidence>
<evidence type="ECO:0000313" key="13">
    <source>
        <dbReference type="Proteomes" id="UP000028073"/>
    </source>
</evidence>
<dbReference type="EMBL" id="JOKH01000007">
    <property type="protein sequence ID" value="KEQ15014.1"/>
    <property type="molecule type" value="Genomic_DNA"/>
</dbReference>
<keyword evidence="6" id="KW-0812">Transmembrane</keyword>
<evidence type="ECO:0000256" key="1">
    <source>
        <dbReference type="ARBA" id="ARBA00004377"/>
    </source>
</evidence>
<dbReference type="NCBIfam" id="TIGR02532">
    <property type="entry name" value="IV_pilin_GFxxxE"/>
    <property type="match status" value="1"/>
</dbReference>
<comment type="similarity">
    <text evidence="9">Belongs to the GSP H family.</text>
</comment>
<dbReference type="RefSeq" id="WP_161787476.1">
    <property type="nucleotide sequence ID" value="NZ_JOKH01000007.1"/>
</dbReference>
<dbReference type="AlphaFoldDB" id="A0A081N991"/>
<dbReference type="InterPro" id="IPR045584">
    <property type="entry name" value="Pilin-like"/>
</dbReference>
<dbReference type="Proteomes" id="UP000028073">
    <property type="component" value="Unassembled WGS sequence"/>
</dbReference>
<dbReference type="GO" id="GO:0015628">
    <property type="term" value="P:protein secretion by the type II secretion system"/>
    <property type="evidence" value="ECO:0007669"/>
    <property type="project" value="InterPro"/>
</dbReference>
<evidence type="ECO:0000256" key="10">
    <source>
        <dbReference type="ARBA" id="ARBA00030775"/>
    </source>
</evidence>
<dbReference type="PROSITE" id="PS00409">
    <property type="entry name" value="PROKAR_NTER_METHYL"/>
    <property type="match status" value="1"/>
</dbReference>
<keyword evidence="3" id="KW-1003">Cell membrane</keyword>